<dbReference type="Proteomes" id="UP000192796">
    <property type="component" value="Unassembled WGS sequence"/>
</dbReference>
<evidence type="ECO:0000313" key="7">
    <source>
        <dbReference type="Proteomes" id="UP000192796"/>
    </source>
</evidence>
<dbReference type="OrthoDB" id="9809261at2"/>
<dbReference type="Pfam" id="PF22244">
    <property type="entry name" value="GCE_fung"/>
    <property type="match status" value="1"/>
</dbReference>
<keyword evidence="3" id="KW-0378">Hydrolase</keyword>
<evidence type="ECO:0000256" key="1">
    <source>
        <dbReference type="ARBA" id="ARBA00022487"/>
    </source>
</evidence>
<evidence type="ECO:0000259" key="5">
    <source>
        <dbReference type="Pfam" id="PF22244"/>
    </source>
</evidence>
<reference evidence="6 7" key="1">
    <citation type="submission" date="2016-03" db="EMBL/GenBank/DDBJ databases">
        <title>Niastella vici sp. nov., isolated from farmland soil.</title>
        <authorList>
            <person name="Chen L."/>
            <person name="Wang D."/>
            <person name="Yang S."/>
            <person name="Wang G."/>
        </authorList>
    </citation>
    <scope>NUCLEOTIDE SEQUENCE [LARGE SCALE GENOMIC DNA]</scope>
    <source>
        <strain evidence="6 7">DJ57</strain>
    </source>
</reference>
<comment type="caution">
    <text evidence="6">The sequence shown here is derived from an EMBL/GenBank/DDBJ whole genome shotgun (WGS) entry which is preliminary data.</text>
</comment>
<dbReference type="AlphaFoldDB" id="A0A1V9FWG9"/>
<proteinExistence type="predicted"/>
<dbReference type="InterPro" id="IPR054579">
    <property type="entry name" value="GCE-like_dom"/>
</dbReference>
<evidence type="ECO:0000256" key="4">
    <source>
        <dbReference type="SAM" id="SignalP"/>
    </source>
</evidence>
<evidence type="ECO:0000313" key="6">
    <source>
        <dbReference type="EMBL" id="OQP62586.1"/>
    </source>
</evidence>
<gene>
    <name evidence="6" type="ORF">A3860_28255</name>
</gene>
<keyword evidence="7" id="KW-1185">Reference proteome</keyword>
<dbReference type="InterPro" id="IPR029058">
    <property type="entry name" value="AB_hydrolase_fold"/>
</dbReference>
<dbReference type="STRING" id="1703345.A3860_28255"/>
<feature type="signal peptide" evidence="4">
    <location>
        <begin position="1"/>
        <end position="22"/>
    </location>
</feature>
<sequence>MKIAFPYCLLLLCCFAGFKSQAQTFPSNNDESKVAAYTLPDVLKMPNGKQCANSREWMQVQRPYIFHLYEENQFGRFPSKKINIRYRLLETDKNALGGTATRKQVRIFLHPADSSVYTDLLLYIPNQVKGPVPVFLGYNFSGNHTVSTDNNIILGNRWVPSRARGAVNNRATEASRGADTASWQVSTILVKGFAIATAYYGDLEPDTAAGFMMGIRSSLKDVLNIQPNEWCAMGAWAWGLSLMVDYLQQDNSIDAHKIALLGHSRLGKAALWAGAADPRFALIVSNESGEGGAAISRRWYGETLQIINAHFPHWFAAKYKTYGDNVNALPVDAHMLLSLMAPRPLYVASAVEDTWSDPKGEFLSAKEASKVYALFGKKGIDADSMPALQQQVGGTVRYHIRAGKHAVTLYDWEQYLQFASEQFR</sequence>
<dbReference type="RefSeq" id="WP_081149083.1">
    <property type="nucleotide sequence ID" value="NZ_LVYD01000050.1"/>
</dbReference>
<dbReference type="GO" id="GO:0052689">
    <property type="term" value="F:carboxylic ester hydrolase activity"/>
    <property type="evidence" value="ECO:0007669"/>
    <property type="project" value="UniProtKB-KW"/>
</dbReference>
<feature type="chain" id="PRO_5012573953" description="4-O-methyl-glucuronoyl methylesterase-like domain-containing protein" evidence="4">
    <location>
        <begin position="23"/>
        <end position="424"/>
    </location>
</feature>
<evidence type="ECO:0000256" key="2">
    <source>
        <dbReference type="ARBA" id="ARBA00022729"/>
    </source>
</evidence>
<evidence type="ECO:0000256" key="3">
    <source>
        <dbReference type="ARBA" id="ARBA00022801"/>
    </source>
</evidence>
<dbReference type="SUPFAM" id="SSF53474">
    <property type="entry name" value="alpha/beta-Hydrolases"/>
    <property type="match status" value="1"/>
</dbReference>
<keyword evidence="2 4" id="KW-0732">Signal</keyword>
<feature type="domain" description="4-O-methyl-glucuronoyl methylesterase-like" evidence="5">
    <location>
        <begin position="230"/>
        <end position="376"/>
    </location>
</feature>
<protein>
    <recommendedName>
        <fullName evidence="5">4-O-methyl-glucuronoyl methylesterase-like domain-containing protein</fullName>
    </recommendedName>
</protein>
<dbReference type="Gene3D" id="3.40.50.1820">
    <property type="entry name" value="alpha/beta hydrolase"/>
    <property type="match status" value="1"/>
</dbReference>
<dbReference type="EMBL" id="LVYD01000050">
    <property type="protein sequence ID" value="OQP62586.1"/>
    <property type="molecule type" value="Genomic_DNA"/>
</dbReference>
<accession>A0A1V9FWG9</accession>
<name>A0A1V9FWG9_9BACT</name>
<organism evidence="6 7">
    <name type="scientific">Niastella vici</name>
    <dbReference type="NCBI Taxonomy" id="1703345"/>
    <lineage>
        <taxon>Bacteria</taxon>
        <taxon>Pseudomonadati</taxon>
        <taxon>Bacteroidota</taxon>
        <taxon>Chitinophagia</taxon>
        <taxon>Chitinophagales</taxon>
        <taxon>Chitinophagaceae</taxon>
        <taxon>Niastella</taxon>
    </lineage>
</organism>
<keyword evidence="1" id="KW-0719">Serine esterase</keyword>